<dbReference type="eggNOG" id="arCOG10128">
    <property type="taxonomic scope" value="Archaea"/>
</dbReference>
<reference evidence="1 2" key="1">
    <citation type="journal article" date="2009" name="Stand. Genomic Sci.">
        <title>Complete genome sequence of Halorhabdus utahensis type strain (AX-2).</title>
        <authorList>
            <person name="Anderson I."/>
            <person name="Tindall B.J."/>
            <person name="Pomrenke H."/>
            <person name="Goker M."/>
            <person name="Lapidus A."/>
            <person name="Nolan M."/>
            <person name="Copeland A."/>
            <person name="Glavina Del Rio T."/>
            <person name="Chen F."/>
            <person name="Tice H."/>
            <person name="Cheng J.F."/>
            <person name="Lucas S."/>
            <person name="Chertkov O."/>
            <person name="Bruce D."/>
            <person name="Brettin T."/>
            <person name="Detter J.C."/>
            <person name="Han C."/>
            <person name="Goodwin L."/>
            <person name="Land M."/>
            <person name="Hauser L."/>
            <person name="Chang Y.J."/>
            <person name="Jeffries C.D."/>
            <person name="Pitluck S."/>
            <person name="Pati A."/>
            <person name="Mavromatis K."/>
            <person name="Ivanova N."/>
            <person name="Ovchinnikova G."/>
            <person name="Chen A."/>
            <person name="Palaniappan K."/>
            <person name="Chain P."/>
            <person name="Rohde M."/>
            <person name="Bristow J."/>
            <person name="Eisen J.A."/>
            <person name="Markowitz V."/>
            <person name="Hugenholtz P."/>
            <person name="Kyrpides N.C."/>
            <person name="Klenk H.P."/>
        </authorList>
    </citation>
    <scope>NUCLEOTIDE SEQUENCE [LARGE SCALE GENOMIC DNA]</scope>
    <source>
        <strain evidence="2">DSM 12940 / JCM 11049 / AX-2</strain>
    </source>
</reference>
<accession>C7NT57</accession>
<dbReference type="KEGG" id="hut:Huta_1964"/>
<name>C7NT57_HALUD</name>
<evidence type="ECO:0000313" key="1">
    <source>
        <dbReference type="EMBL" id="ACV12132.1"/>
    </source>
</evidence>
<proteinExistence type="predicted"/>
<sequence>MSDTDSEADHLDNVEDGCGCAEVWEHLSAERERTASDD</sequence>
<dbReference type="Proteomes" id="UP000002071">
    <property type="component" value="Chromosome"/>
</dbReference>
<protein>
    <submittedName>
        <fullName evidence="1">Uncharacterized protein</fullName>
    </submittedName>
</protein>
<gene>
    <name evidence="1" type="ordered locus">Huta_1964</name>
</gene>
<dbReference type="AlphaFoldDB" id="C7NT57"/>
<evidence type="ECO:0000313" key="2">
    <source>
        <dbReference type="Proteomes" id="UP000002071"/>
    </source>
</evidence>
<keyword evidence="2" id="KW-1185">Reference proteome</keyword>
<organism evidence="1 2">
    <name type="scientific">Halorhabdus utahensis (strain DSM 12940 / JCM 11049 / AX-2)</name>
    <dbReference type="NCBI Taxonomy" id="519442"/>
    <lineage>
        <taxon>Archaea</taxon>
        <taxon>Methanobacteriati</taxon>
        <taxon>Methanobacteriota</taxon>
        <taxon>Stenosarchaea group</taxon>
        <taxon>Halobacteria</taxon>
        <taxon>Halobacteriales</taxon>
        <taxon>Haloarculaceae</taxon>
        <taxon>Halorhabdus</taxon>
    </lineage>
</organism>
<dbReference type="HOGENOM" id="CLU_172992_2_0_2"/>
<dbReference type="EMBL" id="CP001687">
    <property type="protein sequence ID" value="ACV12132.1"/>
    <property type="molecule type" value="Genomic_DNA"/>
</dbReference>